<keyword evidence="3" id="KW-1185">Reference proteome</keyword>
<dbReference type="Proteomes" id="UP000078237">
    <property type="component" value="Unassembled WGS sequence"/>
</dbReference>
<name>A0A175WDL9_9PEZI</name>
<accession>A0A175WDL9</accession>
<gene>
    <name evidence="2" type="ORF">MMYC01_202333</name>
</gene>
<dbReference type="PANTHER" id="PTHR43303">
    <property type="entry name" value="NADPH DEHYDROGENASE C23G7.10C-RELATED"/>
    <property type="match status" value="1"/>
</dbReference>
<dbReference type="GO" id="GO:0050661">
    <property type="term" value="F:NADP binding"/>
    <property type="evidence" value="ECO:0007669"/>
    <property type="project" value="InterPro"/>
</dbReference>
<evidence type="ECO:0000313" key="3">
    <source>
        <dbReference type="Proteomes" id="UP000078237"/>
    </source>
</evidence>
<dbReference type="InterPro" id="IPR013785">
    <property type="entry name" value="Aldolase_TIM"/>
</dbReference>
<dbReference type="Pfam" id="PF00724">
    <property type="entry name" value="Oxidored_FMN"/>
    <property type="match status" value="1"/>
</dbReference>
<evidence type="ECO:0000259" key="1">
    <source>
        <dbReference type="Pfam" id="PF00724"/>
    </source>
</evidence>
<dbReference type="CDD" id="cd02932">
    <property type="entry name" value="OYE_YqiM_FMN"/>
    <property type="match status" value="1"/>
</dbReference>
<dbReference type="PANTHER" id="PTHR43303:SF2">
    <property type="entry name" value="INDOLEAMINE 2,3-DIOXYGENASE PYRROLE 2,3-DIOXYGENASE (AFU_ORTHOLOGUE AFUA_5G01450"/>
    <property type="match status" value="1"/>
</dbReference>
<feature type="domain" description="NADH:flavin oxidoreductase/NADH oxidase N-terminal" evidence="1">
    <location>
        <begin position="39"/>
        <end position="396"/>
    </location>
</feature>
<protein>
    <submittedName>
        <fullName evidence="2">NADPH dehydrogenase</fullName>
    </submittedName>
</protein>
<dbReference type="VEuPathDB" id="FungiDB:MMYC01_202333"/>
<organism evidence="2 3">
    <name type="scientific">Madurella mycetomatis</name>
    <dbReference type="NCBI Taxonomy" id="100816"/>
    <lineage>
        <taxon>Eukaryota</taxon>
        <taxon>Fungi</taxon>
        <taxon>Dikarya</taxon>
        <taxon>Ascomycota</taxon>
        <taxon>Pezizomycotina</taxon>
        <taxon>Sordariomycetes</taxon>
        <taxon>Sordariomycetidae</taxon>
        <taxon>Sordariales</taxon>
        <taxon>Sordariales incertae sedis</taxon>
        <taxon>Madurella</taxon>
    </lineage>
</organism>
<dbReference type="AlphaFoldDB" id="A0A175WDL9"/>
<dbReference type="GO" id="GO:0003959">
    <property type="term" value="F:NADPH dehydrogenase activity"/>
    <property type="evidence" value="ECO:0007669"/>
    <property type="project" value="InterPro"/>
</dbReference>
<reference evidence="2 3" key="1">
    <citation type="journal article" date="2016" name="Genome Announc.">
        <title>Genome Sequence of Madurella mycetomatis mm55, Isolated from a Human Mycetoma Case in Sudan.</title>
        <authorList>
            <person name="Smit S."/>
            <person name="Derks M.F."/>
            <person name="Bervoets S."/>
            <person name="Fahal A."/>
            <person name="van Leeuwen W."/>
            <person name="van Belkum A."/>
            <person name="van de Sande W.W."/>
        </authorList>
    </citation>
    <scope>NUCLEOTIDE SEQUENCE [LARGE SCALE GENOMIC DNA]</scope>
    <source>
        <strain evidence="3">mm55</strain>
    </source>
</reference>
<dbReference type="GO" id="GO:0010181">
    <property type="term" value="F:FMN binding"/>
    <property type="evidence" value="ECO:0007669"/>
    <property type="project" value="InterPro"/>
</dbReference>
<sequence>MTIIKLTKSTPAAGAPFYTPAQDPPAGTALNTGAEVPTLFTPFKLRGMTLQNRFVVSPMCTYSADDGHLTDWHLVHLGAFALRGAALTIIEATAVTPNGRISPEDSGLWQDSQIAPIKRIVDFIHSQGQKVGIQLAHAGRKASTLGPWHVKPGVSEVATAEVGGWPDNLWAPSAIAWDEGYPTPKEVTAADIQSLVQSFVDAARRAVKAGVDTIEIHGAHGYLISEFLSPITNRRTDEYGGAPFENRVRLLVSIVRAVRAAIPADMPLFVRVSATEWMEHTGQPSWDLAQTQRLASILADEGVDLLDVSSGGNNPAQQIKVSKYYQVDMAAQIREALHKEGKGDKMAIGAVGMVADAEMARDVVQKDGETAKADLVLAAKHFLREPEFVLKAAAELGVQVAGPTQYHRVHIPKSQRL</sequence>
<comment type="caution">
    <text evidence="2">The sequence shown here is derived from an EMBL/GenBank/DDBJ whole genome shotgun (WGS) entry which is preliminary data.</text>
</comment>
<dbReference type="OrthoDB" id="72788at2759"/>
<dbReference type="EMBL" id="LCTW02000025">
    <property type="protein sequence ID" value="KXX81878.1"/>
    <property type="molecule type" value="Genomic_DNA"/>
</dbReference>
<dbReference type="InterPro" id="IPR001155">
    <property type="entry name" value="OxRdtase_FMN_N"/>
</dbReference>
<dbReference type="InterPro" id="IPR044152">
    <property type="entry name" value="YqjM-like"/>
</dbReference>
<dbReference type="Gene3D" id="3.20.20.70">
    <property type="entry name" value="Aldolase class I"/>
    <property type="match status" value="1"/>
</dbReference>
<dbReference type="SUPFAM" id="SSF51395">
    <property type="entry name" value="FMN-linked oxidoreductases"/>
    <property type="match status" value="1"/>
</dbReference>
<dbReference type="STRING" id="100816.A0A175WDL9"/>
<proteinExistence type="predicted"/>
<evidence type="ECO:0000313" key="2">
    <source>
        <dbReference type="EMBL" id="KXX81878.1"/>
    </source>
</evidence>